<keyword evidence="3" id="KW-1185">Reference proteome</keyword>
<dbReference type="RefSeq" id="WP_274265785.1">
    <property type="nucleotide sequence ID" value="NZ_CP117880.1"/>
</dbReference>
<dbReference type="EMBL" id="CP117880">
    <property type="protein sequence ID" value="WDF67049.1"/>
    <property type="molecule type" value="Genomic_DNA"/>
</dbReference>
<proteinExistence type="predicted"/>
<sequence>MKKDNTDEVSGGDGTTITFNVEGIQFEERVFVSSSRIMDVPSLANNLPRIVAQAPAKTGSDMAEASITVLEQDGPPNIGTDRSLPTKKNISSKQGSNKQRPMLAANSVMPTGARYRVVLYANGVHVTTIDAIAGTPFSFTGANRNREYTWFAYSFNNAEQIPNLTNNNNPSLTVAGASGFLYASGTLRTADAANTDNKLNLEFQRKTANIELILDARGMFGNILEIAGETVNAGALKSGTFNLKTGTYGSNFAGNNAVVPFNTSNFQNYEIGRGAMLKTTNFYTAAGGQPIQGWSIKLNTLRIEGDRRVSPAAIPNAAPWGDPHIFNNLTLAIPEFTPQIGKKYRVILTLIMTPMTVQNVQWARGNLYFAGPNDFRFRVHVASHVYGTVSTNTPYTTSYAAGEFFNWKALIPTSLNSVVGTTSSQDPCALVYPTGRWKMPTANDARTLINAAGRSFEIAGSTGAVVNSPENSTLNRAVRRVQFALDGSDLPYDSQRRLSFLLFGYRSVLNDNYTISEFSNSSGNGYYWTSEQAASTTANVLRFFEASATPIRIQAIAKTFGANIRCIRDAQWSEAQIPPLPDAN</sequence>
<protein>
    <submittedName>
        <fullName evidence="2">FISUMP domain-containing protein</fullName>
    </submittedName>
</protein>
<accession>A0ABY7WI24</accession>
<dbReference type="Proteomes" id="UP001221558">
    <property type="component" value="Chromosome"/>
</dbReference>
<name>A0ABY7WI24_9SPHI</name>
<feature type="region of interest" description="Disordered" evidence="1">
    <location>
        <begin position="70"/>
        <end position="101"/>
    </location>
</feature>
<evidence type="ECO:0000256" key="1">
    <source>
        <dbReference type="SAM" id="MobiDB-lite"/>
    </source>
</evidence>
<evidence type="ECO:0000313" key="2">
    <source>
        <dbReference type="EMBL" id="WDF67049.1"/>
    </source>
</evidence>
<evidence type="ECO:0000313" key="3">
    <source>
        <dbReference type="Proteomes" id="UP001221558"/>
    </source>
</evidence>
<reference evidence="2 3" key="1">
    <citation type="submission" date="2023-02" db="EMBL/GenBank/DDBJ databases">
        <title>Genome sequence of Sphingobacterium sp. KACC 22765.</title>
        <authorList>
            <person name="Kim S."/>
            <person name="Heo J."/>
            <person name="Kwon S.-W."/>
        </authorList>
    </citation>
    <scope>NUCLEOTIDE SEQUENCE [LARGE SCALE GENOMIC DNA]</scope>
    <source>
        <strain evidence="2 3">KACC 22765</strain>
    </source>
</reference>
<gene>
    <name evidence="2" type="ORF">PQ465_12105</name>
</gene>
<feature type="compositionally biased region" description="Polar residues" evidence="1">
    <location>
        <begin position="86"/>
        <end position="99"/>
    </location>
</feature>
<organism evidence="2 3">
    <name type="scientific">Sphingobacterium oryzagri</name>
    <dbReference type="NCBI Taxonomy" id="3025669"/>
    <lineage>
        <taxon>Bacteria</taxon>
        <taxon>Pseudomonadati</taxon>
        <taxon>Bacteroidota</taxon>
        <taxon>Sphingobacteriia</taxon>
        <taxon>Sphingobacteriales</taxon>
        <taxon>Sphingobacteriaceae</taxon>
        <taxon>Sphingobacterium</taxon>
    </lineage>
</organism>